<name>A0A0J9E8R0_9RHOB</name>
<evidence type="ECO:0000313" key="4">
    <source>
        <dbReference type="EMBL" id="KMW59160.1"/>
    </source>
</evidence>
<dbReference type="PATRIC" id="fig|1675527.3.peg.4342"/>
<dbReference type="RefSeq" id="WP_049644680.1">
    <property type="nucleotide sequence ID" value="NZ_LFTY01000002.1"/>
</dbReference>
<accession>A0A0J9E8R0</accession>
<protein>
    <submittedName>
        <fullName evidence="4">Enoyl-[acyl-carrier-protein] reductase</fullName>
        <ecNumber evidence="4">1.3.1.9</ecNumber>
    </submittedName>
</protein>
<evidence type="ECO:0000256" key="1">
    <source>
        <dbReference type="ARBA" id="ARBA00022630"/>
    </source>
</evidence>
<dbReference type="InterPro" id="IPR013785">
    <property type="entry name" value="Aldolase_TIM"/>
</dbReference>
<dbReference type="EMBL" id="LFTY01000002">
    <property type="protein sequence ID" value="KMW59160.1"/>
    <property type="molecule type" value="Genomic_DNA"/>
</dbReference>
<proteinExistence type="predicted"/>
<reference evidence="4 5" key="1">
    <citation type="submission" date="2015-06" db="EMBL/GenBank/DDBJ databases">
        <title>Draft genome sequence of an Alphaproteobacteria species associated to the Mediterranean sponge Oscarella lobularis.</title>
        <authorList>
            <person name="Jourda C."/>
            <person name="Santini S."/>
            <person name="Claverie J.-M."/>
        </authorList>
    </citation>
    <scope>NUCLEOTIDE SEQUENCE [LARGE SCALE GENOMIC DNA]</scope>
    <source>
        <strain evidence="4">IGS</strain>
    </source>
</reference>
<dbReference type="Gene3D" id="3.20.20.70">
    <property type="entry name" value="Aldolase class I"/>
    <property type="match status" value="1"/>
</dbReference>
<dbReference type="PANTHER" id="PTHR32332">
    <property type="entry name" value="2-NITROPROPANE DIOXYGENASE"/>
    <property type="match status" value="1"/>
</dbReference>
<dbReference type="CDD" id="cd04730">
    <property type="entry name" value="NPD_like"/>
    <property type="match status" value="1"/>
</dbReference>
<dbReference type="Proteomes" id="UP000037178">
    <property type="component" value="Unassembled WGS sequence"/>
</dbReference>
<dbReference type="EC" id="1.3.1.9" evidence="4"/>
<comment type="caution">
    <text evidence="4">The sequence shown here is derived from an EMBL/GenBank/DDBJ whole genome shotgun (WGS) entry which is preliminary data.</text>
</comment>
<sequence length="335" mass="34609">MKTSFCELMGVQLPIALAPMAGAVSPQLVAAVCNAGGLGLAPLWHLDDDALRDGIREIRALTDRPFGVNLNMEFSSEAHLDACLEEGVPIISLFWQSPGAFVSRAQKGGAKVIFTAATAASAAAAVELGVDAVCAQGWEAGGHVRGDVSTMALVPAVVDAVGDVPVIAAGGIADGRGLAAALALGASGAWIGTRFLAAQEALTHPDYMRGLVRATEADTAHFDNLFNVGWPDAPHRVLKNSTVRAWLDAGSPQTGARPGEGEIIAQSDRSGAVQRYQSITPNTGVQGDIEALSMWAGQGVHLVKRRQPAAEIIADIVAEAEATLAGLAGARRIDD</sequence>
<dbReference type="PANTHER" id="PTHR32332:SF20">
    <property type="entry name" value="2-NITROPROPANE DIOXYGENASE-LIKE PROTEIN"/>
    <property type="match status" value="1"/>
</dbReference>
<dbReference type="SUPFAM" id="SSF51412">
    <property type="entry name" value="Inosine monophosphate dehydrogenase (IMPDH)"/>
    <property type="match status" value="1"/>
</dbReference>
<keyword evidence="5" id="KW-1185">Reference proteome</keyword>
<organism evidence="4 5">
    <name type="scientific">Candidatus Rhodobacter oscarellae</name>
    <dbReference type="NCBI Taxonomy" id="1675527"/>
    <lineage>
        <taxon>Bacteria</taxon>
        <taxon>Pseudomonadati</taxon>
        <taxon>Pseudomonadota</taxon>
        <taxon>Alphaproteobacteria</taxon>
        <taxon>Rhodobacterales</taxon>
        <taxon>Rhodobacter group</taxon>
        <taxon>Rhodobacter</taxon>
    </lineage>
</organism>
<evidence type="ECO:0000256" key="3">
    <source>
        <dbReference type="ARBA" id="ARBA00023002"/>
    </source>
</evidence>
<dbReference type="Pfam" id="PF03060">
    <property type="entry name" value="NMO"/>
    <property type="match status" value="2"/>
</dbReference>
<dbReference type="AlphaFoldDB" id="A0A0J9E8R0"/>
<evidence type="ECO:0000313" key="5">
    <source>
        <dbReference type="Proteomes" id="UP000037178"/>
    </source>
</evidence>
<gene>
    <name evidence="4" type="ORF">AIOL_004141</name>
</gene>
<dbReference type="GO" id="GO:0018580">
    <property type="term" value="F:nitronate monooxygenase activity"/>
    <property type="evidence" value="ECO:0007669"/>
    <property type="project" value="InterPro"/>
</dbReference>
<evidence type="ECO:0000256" key="2">
    <source>
        <dbReference type="ARBA" id="ARBA00022643"/>
    </source>
</evidence>
<dbReference type="InterPro" id="IPR004136">
    <property type="entry name" value="NMO"/>
</dbReference>
<keyword evidence="3 4" id="KW-0560">Oxidoreductase</keyword>
<dbReference type="GO" id="GO:0004318">
    <property type="term" value="F:enoyl-[acyl-carrier-protein] reductase (NADH) activity"/>
    <property type="evidence" value="ECO:0007669"/>
    <property type="project" value="UniProtKB-EC"/>
</dbReference>
<keyword evidence="2" id="KW-0288">FMN</keyword>
<dbReference type="OrthoDB" id="9778912at2"/>
<dbReference type="STRING" id="1675527.AIOL_004141"/>
<keyword evidence="1" id="KW-0285">Flavoprotein</keyword>